<evidence type="ECO:0000256" key="2">
    <source>
        <dbReference type="ARBA" id="ARBA00023125"/>
    </source>
</evidence>
<evidence type="ECO:0000256" key="3">
    <source>
        <dbReference type="ARBA" id="ARBA00023163"/>
    </source>
</evidence>
<gene>
    <name evidence="5" type="ORF">HQM25_02660</name>
</gene>
<keyword evidence="2" id="KW-0238">DNA-binding</keyword>
<dbReference type="Pfam" id="PF00196">
    <property type="entry name" value="GerE"/>
    <property type="match status" value="1"/>
</dbReference>
<dbReference type="Gene3D" id="1.10.10.10">
    <property type="entry name" value="Winged helix-like DNA-binding domain superfamily/Winged helix DNA-binding domain"/>
    <property type="match status" value="1"/>
</dbReference>
<dbReference type="RefSeq" id="WP_172988839.1">
    <property type="nucleotide sequence ID" value="NZ_CP054038.1"/>
</dbReference>
<evidence type="ECO:0000313" key="5">
    <source>
        <dbReference type="EMBL" id="QKJ18402.1"/>
    </source>
</evidence>
<keyword evidence="1" id="KW-0805">Transcription regulation</keyword>
<dbReference type="SMART" id="SM00421">
    <property type="entry name" value="HTH_LUXR"/>
    <property type="match status" value="1"/>
</dbReference>
<dbReference type="PRINTS" id="PR00038">
    <property type="entry name" value="HTHLUXR"/>
</dbReference>
<dbReference type="GO" id="GO:0006355">
    <property type="term" value="P:regulation of DNA-templated transcription"/>
    <property type="evidence" value="ECO:0007669"/>
    <property type="project" value="InterPro"/>
</dbReference>
<evidence type="ECO:0000256" key="1">
    <source>
        <dbReference type="ARBA" id="ARBA00023015"/>
    </source>
</evidence>
<dbReference type="CDD" id="cd06170">
    <property type="entry name" value="LuxR_C_like"/>
    <property type="match status" value="1"/>
</dbReference>
<dbReference type="PANTHER" id="PTHR44688">
    <property type="entry name" value="DNA-BINDING TRANSCRIPTIONAL ACTIVATOR DEVR_DOSR"/>
    <property type="match status" value="1"/>
</dbReference>
<protein>
    <submittedName>
        <fullName evidence="5">Helix-turn-helix transcriptional regulator</fullName>
    </submittedName>
</protein>
<dbReference type="SUPFAM" id="SSF46894">
    <property type="entry name" value="C-terminal effector domain of the bipartite response regulators"/>
    <property type="match status" value="1"/>
</dbReference>
<dbReference type="Proteomes" id="UP000502498">
    <property type="component" value="Chromosome"/>
</dbReference>
<feature type="domain" description="HTH luxR-type" evidence="4">
    <location>
        <begin position="438"/>
        <end position="503"/>
    </location>
</feature>
<proteinExistence type="predicted"/>
<sequence>MTDPAAGDLLALAVSAWRHGRVVECFRALEDAFRDLRAADDLAAADVALLAALLRFTTGEVTVATAWTRRAARILAPLADRPAHAYLVYLEAGLGLEGGEAWSAQSAARLAELDAALGDPAVATLSAVVAGMRGLRTGDPATGFAHLDEAMLGVVAGELAPEWAGDALCTTIHACHELADYRRMADWTRATEEWGAHLGDDAVYAGVCRVHRLELRSAAGDWTGAEAALQRTCADLVAGEPWIAGEGWYQLGELRRLRGDASGAVQAYALARDAGVDPAPGEALLALDAGDPARAWALLRTALAARDRLGRVRLLRAGVRIALERDDRDEAARLLAELEAAAADFASDGFRAWAAHARGMVLLAAVDHDGALRALHGALDRYRRLGLRWEQAHALTWIAGAHEARGEAAAAAQVRDDAAAILDALGAAPIRLPAPATPPVGVGPLTARESEILDLVARGASNREIAQRLFISEKTVGRHLANTYLKLDVSSRTAAAAWWHARDGRGIH</sequence>
<dbReference type="AlphaFoldDB" id="A0A7D4TLN0"/>
<dbReference type="PROSITE" id="PS00622">
    <property type="entry name" value="HTH_LUXR_1"/>
    <property type="match status" value="1"/>
</dbReference>
<keyword evidence="3" id="KW-0804">Transcription</keyword>
<dbReference type="PROSITE" id="PS50043">
    <property type="entry name" value="HTH_LUXR_2"/>
    <property type="match status" value="1"/>
</dbReference>
<evidence type="ECO:0000259" key="4">
    <source>
        <dbReference type="PROSITE" id="PS50043"/>
    </source>
</evidence>
<dbReference type="InterPro" id="IPR016032">
    <property type="entry name" value="Sig_transdc_resp-reg_C-effctor"/>
</dbReference>
<reference evidence="5 6" key="1">
    <citation type="submission" date="2020-05" db="EMBL/GenBank/DDBJ databases">
        <title>Strain PA2F3 complete genome.</title>
        <authorList>
            <person name="Kim Y.-S."/>
            <person name="Kim S.-J."/>
            <person name="Jung H.-k."/>
            <person name="Kim S.-E."/>
            <person name="Kim K.-H."/>
        </authorList>
    </citation>
    <scope>NUCLEOTIDE SEQUENCE [LARGE SCALE GENOMIC DNA]</scope>
    <source>
        <strain evidence="5 6">PA2F3</strain>
    </source>
</reference>
<dbReference type="GO" id="GO:0003677">
    <property type="term" value="F:DNA binding"/>
    <property type="evidence" value="ECO:0007669"/>
    <property type="project" value="UniProtKB-KW"/>
</dbReference>
<name>A0A7D4TLN0_9MICO</name>
<accession>A0A7D4TLN0</accession>
<dbReference type="InterPro" id="IPR000792">
    <property type="entry name" value="Tscrpt_reg_LuxR_C"/>
</dbReference>
<evidence type="ECO:0000313" key="6">
    <source>
        <dbReference type="Proteomes" id="UP000502498"/>
    </source>
</evidence>
<organism evidence="5 6">
    <name type="scientific">Microbacterium hominis</name>
    <dbReference type="NCBI Taxonomy" id="162426"/>
    <lineage>
        <taxon>Bacteria</taxon>
        <taxon>Bacillati</taxon>
        <taxon>Actinomycetota</taxon>
        <taxon>Actinomycetes</taxon>
        <taxon>Micrococcales</taxon>
        <taxon>Microbacteriaceae</taxon>
        <taxon>Microbacterium</taxon>
    </lineage>
</organism>
<dbReference type="EMBL" id="CP054038">
    <property type="protein sequence ID" value="QKJ18402.1"/>
    <property type="molecule type" value="Genomic_DNA"/>
</dbReference>
<dbReference type="InterPro" id="IPR036388">
    <property type="entry name" value="WH-like_DNA-bd_sf"/>
</dbReference>
<dbReference type="PANTHER" id="PTHR44688:SF16">
    <property type="entry name" value="DNA-BINDING TRANSCRIPTIONAL ACTIVATOR DEVR_DOSR"/>
    <property type="match status" value="1"/>
</dbReference>